<keyword evidence="1" id="KW-0238">DNA-binding</keyword>
<organism evidence="1">
    <name type="scientific">Prunus dulcis</name>
    <name type="common">Almond</name>
    <name type="synonym">Amygdalus dulcis</name>
    <dbReference type="NCBI Taxonomy" id="3755"/>
    <lineage>
        <taxon>Eukaryota</taxon>
        <taxon>Viridiplantae</taxon>
        <taxon>Streptophyta</taxon>
        <taxon>Embryophyta</taxon>
        <taxon>Tracheophyta</taxon>
        <taxon>Spermatophyta</taxon>
        <taxon>Magnoliopsida</taxon>
        <taxon>eudicotyledons</taxon>
        <taxon>Gunneridae</taxon>
        <taxon>Pentapetalae</taxon>
        <taxon>rosids</taxon>
        <taxon>fabids</taxon>
        <taxon>Rosales</taxon>
        <taxon>Rosaceae</taxon>
        <taxon>Amygdaloideae</taxon>
        <taxon>Amygdaleae</taxon>
        <taxon>Prunus</taxon>
    </lineage>
</organism>
<protein>
    <submittedName>
        <fullName evidence="1">DNA-binding protein</fullName>
    </submittedName>
</protein>
<dbReference type="EMBL" id="AP019299">
    <property type="protein sequence ID" value="BBH00518.1"/>
    <property type="molecule type" value="Genomic_DNA"/>
</dbReference>
<dbReference type="GO" id="GO:0003677">
    <property type="term" value="F:DNA binding"/>
    <property type="evidence" value="ECO:0007669"/>
    <property type="project" value="UniProtKB-KW"/>
</dbReference>
<proteinExistence type="predicted"/>
<reference evidence="1" key="1">
    <citation type="journal article" date="2019" name="Science">
        <title>Mutation of a bHLH transcription factor allowed almond domestication.</title>
        <authorList>
            <person name="Sanchez-Perez R."/>
            <person name="Pavan S."/>
            <person name="Mazzeo R."/>
            <person name="Moldovan C."/>
            <person name="Aiese Cigliano R."/>
            <person name="Del Cueto J."/>
            <person name="Ricciardi F."/>
            <person name="Lotti C."/>
            <person name="Ricciardi L."/>
            <person name="Dicenta F."/>
            <person name="Lopez-Marques R.L."/>
            <person name="Lindberg Moller B."/>
        </authorList>
    </citation>
    <scope>NUCLEOTIDE SEQUENCE</scope>
</reference>
<sequence length="110" mass="12970">MSMEYNEILAKRIQQLLNIRHQPNQFTVLVREIPFCSQHKSRYELLLIMRSHAAFLLTCTSVVPNLTTLMRSVMGFYLKRPWCNEISHFIFSMLDNYLYDIGELSLVPNS</sequence>
<evidence type="ECO:0000313" key="1">
    <source>
        <dbReference type="EMBL" id="BBH00518.1"/>
    </source>
</evidence>
<dbReference type="AlphaFoldDB" id="A0A4Y1R9J1"/>
<accession>A0A4Y1R9J1</accession>
<name>A0A4Y1R9J1_PRUDU</name>
<gene>
    <name evidence="1" type="ORF">Prudu_010529</name>
</gene>